<dbReference type="InterPro" id="IPR013780">
    <property type="entry name" value="Glyco_hydro_b"/>
</dbReference>
<evidence type="ECO:0000256" key="11">
    <source>
        <dbReference type="ARBA" id="ARBA00023316"/>
    </source>
</evidence>
<keyword evidence="5" id="KW-0964">Secreted</keyword>
<evidence type="ECO:0000259" key="17">
    <source>
        <dbReference type="Pfam" id="PF13802"/>
    </source>
</evidence>
<dbReference type="AlphaFoldDB" id="D8PUM4"/>
<evidence type="ECO:0000313" key="19">
    <source>
        <dbReference type="EMBL" id="EFJ00602.1"/>
    </source>
</evidence>
<dbReference type="GO" id="GO:0000272">
    <property type="term" value="P:polysaccharide catabolic process"/>
    <property type="evidence" value="ECO:0007669"/>
    <property type="project" value="UniProtKB-KW"/>
</dbReference>
<gene>
    <name evidence="19" type="ORF">SCHCODRAFT_66360</name>
</gene>
<dbReference type="CDD" id="cd06602">
    <property type="entry name" value="GH31_MGAM_SI_GAA"/>
    <property type="match status" value="1"/>
</dbReference>
<dbReference type="EC" id="3.2.1.21" evidence="4"/>
<dbReference type="InterPro" id="IPR000322">
    <property type="entry name" value="Glyco_hydro_31_TIM"/>
</dbReference>
<evidence type="ECO:0000256" key="10">
    <source>
        <dbReference type="ARBA" id="ARBA00023295"/>
    </source>
</evidence>
<dbReference type="GO" id="GO:0005576">
    <property type="term" value="C:extracellular region"/>
    <property type="evidence" value="ECO:0007669"/>
    <property type="project" value="UniProtKB-SubCell"/>
</dbReference>
<evidence type="ECO:0000256" key="15">
    <source>
        <dbReference type="SAM" id="MobiDB-lite"/>
    </source>
</evidence>
<comment type="subcellular location">
    <subcellularLocation>
        <location evidence="2">Secreted</location>
    </subcellularLocation>
</comment>
<dbReference type="HOGENOM" id="CLU_000631_11_0_1"/>
<dbReference type="Pfam" id="PF01055">
    <property type="entry name" value="Glyco_hydro_31_2nd"/>
    <property type="match status" value="1"/>
</dbReference>
<dbReference type="Proteomes" id="UP000007431">
    <property type="component" value="Unassembled WGS sequence"/>
</dbReference>
<evidence type="ECO:0000256" key="3">
    <source>
        <dbReference type="ARBA" id="ARBA00007806"/>
    </source>
</evidence>
<reference evidence="19 20" key="1">
    <citation type="journal article" date="2010" name="Nat. Biotechnol.">
        <title>Genome sequence of the model mushroom Schizophyllum commune.</title>
        <authorList>
            <person name="Ohm R.A."/>
            <person name="de Jong J.F."/>
            <person name="Lugones L.G."/>
            <person name="Aerts A."/>
            <person name="Kothe E."/>
            <person name="Stajich J.E."/>
            <person name="de Vries R.P."/>
            <person name="Record E."/>
            <person name="Levasseur A."/>
            <person name="Baker S.E."/>
            <person name="Bartholomew K.A."/>
            <person name="Coutinho P.M."/>
            <person name="Erdmann S."/>
            <person name="Fowler T.J."/>
            <person name="Gathman A.C."/>
            <person name="Lombard V."/>
            <person name="Henrissat B."/>
            <person name="Knabe N."/>
            <person name="Kuees U."/>
            <person name="Lilly W.W."/>
            <person name="Lindquist E."/>
            <person name="Lucas S."/>
            <person name="Magnuson J.K."/>
            <person name="Piumi F."/>
            <person name="Raudaskoski M."/>
            <person name="Salamov A."/>
            <person name="Schmutz J."/>
            <person name="Schwarze F.W.M.R."/>
            <person name="vanKuyk P.A."/>
            <person name="Horton J.S."/>
            <person name="Grigoriev I.V."/>
            <person name="Woesten H.A.B."/>
        </authorList>
    </citation>
    <scope>NUCLEOTIDE SEQUENCE [LARGE SCALE GENOMIC DNA]</scope>
    <source>
        <strain evidence="20">H4-8 / FGSC 9210</strain>
    </source>
</reference>
<feature type="domain" description="Glycoside hydrolase family 31 N-terminal" evidence="17">
    <location>
        <begin position="97"/>
        <end position="203"/>
    </location>
</feature>
<keyword evidence="6" id="KW-0732">Signal</keyword>
<keyword evidence="12" id="KW-0624">Polysaccharide degradation</keyword>
<proteinExistence type="inferred from homology"/>
<evidence type="ECO:0000256" key="7">
    <source>
        <dbReference type="ARBA" id="ARBA00022801"/>
    </source>
</evidence>
<keyword evidence="11" id="KW-0961">Cell wall biogenesis/degradation</keyword>
<sequence length="870" mass="98045">MYVDPARLDACAGYNLASVEQADNQQLRATLKQAGNCGVFGDDIPELMLEVTYETNQRIHMKITDAANQRYEIPEDLIPRPGASDEVGQDTAEINFNYTESPFSFTVYRTSTNEVLFNTASYPLIFEDQYLRVKTSLPDAANMYGLGEHTHGFRLDNHDTTLTMFNRDAPFVPTGTNLYGSHPIYQEHRETGTHGVLLLNSNGMDIKLNDTDGATTLEYNVVGGVLDFYFLAGSEEDPTAVARQYAEVVGTPAEMPYWSFGLHQCRYGYQNFVDLADVITGYANAGIPLETMWTDIVDYMHRRRVFSLDPDYFPLDRMQEIVKYLHDHEQKYIMMTDPGVAYVPGENYEAYNKGIEMDIFLKQENGSDFLALVWPGVTVYPDWFHDKTQEYWSLMYANFFNPDTGIDADGSWIDMNEPSNVSLGHLPAGEGRQPPTRAQRGEQARPRRTYLSKWYRTEKLAKRDIMDPPYDIDNVYGELSAKTADVSCKADDAEQMDIKHRNGLFEYDTHNLFGLSMSKITRQALLNRRPGLRPFVLSRSTFASTGRHVAHWLGDNESNWDQYRNSIANILAMAAVYQVPMVGADICGFNRDTTENMCARWAALGAFYPFMRNHNGDSSISQEYYLWETVTNAAKNAIEIRYRLLDYFYTAMHKQHSDGTPAIAPLWHYYPKDANTYSVDTQFFFGPNVMVSPILEENAESRDAYFPNDIFYDWYSLTALQGPGENGVMNANITSIPVHIRGGSILPLRVKGAMTTAALRRTNFELVVAVGLDGTAEGTLYIDDGVSIEQQKTTEVTMKYDKGTLTVDGTFDYDVGDVKLERVRVLGVGAAPGSTKLDGEEVEGVGFDQSKGIFDVPIDRPLGKFTLVLS</sequence>
<dbReference type="Gene3D" id="2.60.40.1180">
    <property type="entry name" value="Golgi alpha-mannosidase II"/>
    <property type="match status" value="2"/>
</dbReference>
<dbReference type="FunCoup" id="D8PUM4">
    <property type="interactions" value="54"/>
</dbReference>
<dbReference type="eggNOG" id="KOG1065">
    <property type="taxonomic scope" value="Eukaryota"/>
</dbReference>
<dbReference type="OMA" id="IDGFWND"/>
<evidence type="ECO:0000256" key="6">
    <source>
        <dbReference type="ARBA" id="ARBA00022729"/>
    </source>
</evidence>
<dbReference type="CDD" id="cd14752">
    <property type="entry name" value="GH31_N"/>
    <property type="match status" value="1"/>
</dbReference>
<keyword evidence="10 14" id="KW-0326">Glycosidase</keyword>
<comment type="function">
    <text evidence="13">Glucosidase involved in the degradation of cellulosic biomass. Has both alpha- and beta-glucosidase activity.</text>
</comment>
<evidence type="ECO:0000256" key="9">
    <source>
        <dbReference type="ARBA" id="ARBA00023277"/>
    </source>
</evidence>
<dbReference type="PANTHER" id="PTHR22762:SF67">
    <property type="entry name" value="ALPHA_BETA-GLUCOSIDASE AGDC-RELATED"/>
    <property type="match status" value="1"/>
</dbReference>
<feature type="domain" description="Glycosyl hydrolase family 31 C-terminal" evidence="18">
    <location>
        <begin position="659"/>
        <end position="746"/>
    </location>
</feature>
<keyword evidence="9" id="KW-0119">Carbohydrate metabolism</keyword>
<dbReference type="PANTHER" id="PTHR22762">
    <property type="entry name" value="ALPHA-GLUCOSIDASE"/>
    <property type="match status" value="1"/>
</dbReference>
<dbReference type="STRING" id="578458.D8PUM4"/>
<evidence type="ECO:0000313" key="20">
    <source>
        <dbReference type="Proteomes" id="UP000007431"/>
    </source>
</evidence>
<evidence type="ECO:0000256" key="12">
    <source>
        <dbReference type="ARBA" id="ARBA00023326"/>
    </source>
</evidence>
<organism evidence="20">
    <name type="scientific">Schizophyllum commune (strain H4-8 / FGSC 9210)</name>
    <name type="common">Split gill fungus</name>
    <dbReference type="NCBI Taxonomy" id="578458"/>
    <lineage>
        <taxon>Eukaryota</taxon>
        <taxon>Fungi</taxon>
        <taxon>Dikarya</taxon>
        <taxon>Basidiomycota</taxon>
        <taxon>Agaricomycotina</taxon>
        <taxon>Agaricomycetes</taxon>
        <taxon>Agaricomycetidae</taxon>
        <taxon>Agaricales</taxon>
        <taxon>Schizophyllaceae</taxon>
        <taxon>Schizophyllum</taxon>
    </lineage>
</organism>
<evidence type="ECO:0000259" key="18">
    <source>
        <dbReference type="Pfam" id="PF21365"/>
    </source>
</evidence>
<dbReference type="Gene3D" id="3.20.20.80">
    <property type="entry name" value="Glycosidases"/>
    <property type="match status" value="1"/>
</dbReference>
<protein>
    <recommendedName>
        <fullName evidence="4">beta-glucosidase</fullName>
        <ecNumber evidence="4">3.2.1.21</ecNumber>
    </recommendedName>
</protein>
<dbReference type="InterPro" id="IPR025887">
    <property type="entry name" value="Glyco_hydro_31_N_dom"/>
</dbReference>
<keyword evidence="20" id="KW-1185">Reference proteome</keyword>
<evidence type="ECO:0000256" key="14">
    <source>
        <dbReference type="RuleBase" id="RU361185"/>
    </source>
</evidence>
<dbReference type="GO" id="GO:0030246">
    <property type="term" value="F:carbohydrate binding"/>
    <property type="evidence" value="ECO:0007669"/>
    <property type="project" value="InterPro"/>
</dbReference>
<evidence type="ECO:0000256" key="1">
    <source>
        <dbReference type="ARBA" id="ARBA00000448"/>
    </source>
</evidence>
<dbReference type="GO" id="GO:0071555">
    <property type="term" value="P:cell wall organization"/>
    <property type="evidence" value="ECO:0007669"/>
    <property type="project" value="UniProtKB-KW"/>
</dbReference>
<feature type="region of interest" description="Disordered" evidence="15">
    <location>
        <begin position="423"/>
        <end position="445"/>
    </location>
</feature>
<dbReference type="InterPro" id="IPR011013">
    <property type="entry name" value="Gal_mutarotase_sf_dom"/>
</dbReference>
<keyword evidence="8" id="KW-0325">Glycoprotein</keyword>
<dbReference type="Gene3D" id="2.60.40.1760">
    <property type="entry name" value="glycosyl hydrolase (family 31)"/>
    <property type="match status" value="1"/>
</dbReference>
<keyword evidence="7 14" id="KW-0378">Hydrolase</keyword>
<evidence type="ECO:0000256" key="5">
    <source>
        <dbReference type="ARBA" id="ARBA00022525"/>
    </source>
</evidence>
<evidence type="ECO:0000256" key="13">
    <source>
        <dbReference type="ARBA" id="ARBA00025512"/>
    </source>
</evidence>
<dbReference type="SUPFAM" id="SSF51445">
    <property type="entry name" value="(Trans)glycosidases"/>
    <property type="match status" value="1"/>
</dbReference>
<evidence type="ECO:0000256" key="4">
    <source>
        <dbReference type="ARBA" id="ARBA00012744"/>
    </source>
</evidence>
<dbReference type="Pfam" id="PF21365">
    <property type="entry name" value="Glyco_hydro_31_3rd"/>
    <property type="match status" value="1"/>
</dbReference>
<feature type="domain" description="Glycoside hydrolase family 31 TIM barrel" evidence="16">
    <location>
        <begin position="252"/>
        <end position="651"/>
    </location>
</feature>
<dbReference type="SUPFAM" id="SSF51011">
    <property type="entry name" value="Glycosyl hydrolase domain"/>
    <property type="match status" value="1"/>
</dbReference>
<accession>D8PUM4</accession>
<evidence type="ECO:0000256" key="8">
    <source>
        <dbReference type="ARBA" id="ARBA00023180"/>
    </source>
</evidence>
<comment type="catalytic activity">
    <reaction evidence="1">
        <text>Hydrolysis of terminal, non-reducing beta-D-glucosyl residues with release of beta-D-glucose.</text>
        <dbReference type="EC" id="3.2.1.21"/>
    </reaction>
</comment>
<comment type="similarity">
    <text evidence="3 14">Belongs to the glycosyl hydrolase 31 family.</text>
</comment>
<dbReference type="GO" id="GO:0008422">
    <property type="term" value="F:beta-glucosidase activity"/>
    <property type="evidence" value="ECO:0007669"/>
    <property type="project" value="UniProtKB-EC"/>
</dbReference>
<dbReference type="VEuPathDB" id="FungiDB:SCHCODRAFT_02660733"/>
<dbReference type="InterPro" id="IPR048395">
    <property type="entry name" value="Glyco_hydro_31_C"/>
</dbReference>
<evidence type="ECO:0000259" key="16">
    <source>
        <dbReference type="Pfam" id="PF01055"/>
    </source>
</evidence>
<name>D8PUM4_SCHCM</name>
<dbReference type="InParanoid" id="D8PUM4"/>
<dbReference type="InterPro" id="IPR017853">
    <property type="entry name" value="GH"/>
</dbReference>
<evidence type="ECO:0000256" key="2">
    <source>
        <dbReference type="ARBA" id="ARBA00004613"/>
    </source>
</evidence>
<dbReference type="EMBL" id="GL377303">
    <property type="protein sequence ID" value="EFJ00602.1"/>
    <property type="molecule type" value="Genomic_DNA"/>
</dbReference>
<dbReference type="Pfam" id="PF13802">
    <property type="entry name" value="Gal_mutarotas_2"/>
    <property type="match status" value="1"/>
</dbReference>
<dbReference type="SUPFAM" id="SSF74650">
    <property type="entry name" value="Galactose mutarotase-like"/>
    <property type="match status" value="1"/>
</dbReference>